<dbReference type="AlphaFoldDB" id="A0A9D1W1N1"/>
<dbReference type="InterPro" id="IPR015421">
    <property type="entry name" value="PyrdxlP-dep_Trfase_major"/>
</dbReference>
<gene>
    <name evidence="8 9" type="primary">hemL</name>
    <name evidence="9" type="ORF">H9851_05005</name>
</gene>
<dbReference type="NCBIfam" id="TIGR00713">
    <property type="entry name" value="hemL"/>
    <property type="match status" value="1"/>
</dbReference>
<dbReference type="GO" id="GO:0030170">
    <property type="term" value="F:pyridoxal phosphate binding"/>
    <property type="evidence" value="ECO:0007669"/>
    <property type="project" value="InterPro"/>
</dbReference>
<dbReference type="CDD" id="cd00610">
    <property type="entry name" value="OAT_like"/>
    <property type="match status" value="1"/>
</dbReference>
<dbReference type="Gene3D" id="3.40.640.10">
    <property type="entry name" value="Type I PLP-dependent aspartate aminotransferase-like (Major domain)"/>
    <property type="match status" value="1"/>
</dbReference>
<comment type="caution">
    <text evidence="9">The sequence shown here is derived from an EMBL/GenBank/DDBJ whole genome shotgun (WGS) entry which is preliminary data.</text>
</comment>
<dbReference type="NCBIfam" id="NF000818">
    <property type="entry name" value="PRK00062.1"/>
    <property type="match status" value="1"/>
</dbReference>
<dbReference type="Pfam" id="PF00202">
    <property type="entry name" value="Aminotran_3"/>
    <property type="match status" value="1"/>
</dbReference>
<dbReference type="GO" id="GO:0006782">
    <property type="term" value="P:protoporphyrinogen IX biosynthetic process"/>
    <property type="evidence" value="ECO:0007669"/>
    <property type="project" value="UniProtKB-UniRule"/>
</dbReference>
<dbReference type="GO" id="GO:0005737">
    <property type="term" value="C:cytoplasm"/>
    <property type="evidence" value="ECO:0007669"/>
    <property type="project" value="UniProtKB-SubCell"/>
</dbReference>
<evidence type="ECO:0000256" key="3">
    <source>
        <dbReference type="ARBA" id="ARBA00004819"/>
    </source>
</evidence>
<dbReference type="PANTHER" id="PTHR43713:SF3">
    <property type="entry name" value="GLUTAMATE-1-SEMIALDEHYDE 2,1-AMINOMUTASE 1, CHLOROPLASTIC-RELATED"/>
    <property type="match status" value="1"/>
</dbReference>
<evidence type="ECO:0000256" key="1">
    <source>
        <dbReference type="ARBA" id="ARBA00001579"/>
    </source>
</evidence>
<organism evidence="9 10">
    <name type="scientific">Candidatus Borkfalkia faecavium</name>
    <dbReference type="NCBI Taxonomy" id="2838508"/>
    <lineage>
        <taxon>Bacteria</taxon>
        <taxon>Bacillati</taxon>
        <taxon>Bacillota</taxon>
        <taxon>Clostridia</taxon>
        <taxon>Christensenellales</taxon>
        <taxon>Christensenellaceae</taxon>
        <taxon>Candidatus Borkfalkia</taxon>
    </lineage>
</organism>
<dbReference type="InterPro" id="IPR049704">
    <property type="entry name" value="Aminotrans_3_PPA_site"/>
</dbReference>
<evidence type="ECO:0000256" key="5">
    <source>
        <dbReference type="ARBA" id="ARBA00022898"/>
    </source>
</evidence>
<dbReference type="HAMAP" id="MF_00375">
    <property type="entry name" value="HemL_aminotrans_3"/>
    <property type="match status" value="1"/>
</dbReference>
<dbReference type="Proteomes" id="UP000886847">
    <property type="component" value="Unassembled WGS sequence"/>
</dbReference>
<dbReference type="InterPro" id="IPR015424">
    <property type="entry name" value="PyrdxlP-dep_Trfase"/>
</dbReference>
<comment type="catalytic activity">
    <reaction evidence="1 8">
        <text>(S)-4-amino-5-oxopentanoate = 5-aminolevulinate</text>
        <dbReference type="Rhea" id="RHEA:14265"/>
        <dbReference type="ChEBI" id="CHEBI:57501"/>
        <dbReference type="ChEBI" id="CHEBI:356416"/>
        <dbReference type="EC" id="5.4.3.8"/>
    </reaction>
</comment>
<comment type="cofactor">
    <cofactor evidence="2 8">
        <name>pyridoxal 5'-phosphate</name>
        <dbReference type="ChEBI" id="CHEBI:597326"/>
    </cofactor>
</comment>
<comment type="subcellular location">
    <subcellularLocation>
        <location evidence="8">Cytoplasm</location>
    </subcellularLocation>
</comment>
<evidence type="ECO:0000256" key="6">
    <source>
        <dbReference type="ARBA" id="ARBA00023235"/>
    </source>
</evidence>
<accession>A0A9D1W1N1</accession>
<keyword evidence="5 8" id="KW-0663">Pyridoxal phosphate</keyword>
<dbReference type="InterPro" id="IPR005814">
    <property type="entry name" value="Aminotrans_3"/>
</dbReference>
<feature type="modified residue" description="N6-(pyridoxal phosphate)lysine" evidence="8">
    <location>
        <position position="267"/>
    </location>
</feature>
<name>A0A9D1W1N1_9FIRM</name>
<evidence type="ECO:0000256" key="2">
    <source>
        <dbReference type="ARBA" id="ARBA00001933"/>
    </source>
</evidence>
<evidence type="ECO:0000256" key="4">
    <source>
        <dbReference type="ARBA" id="ARBA00008981"/>
    </source>
</evidence>
<evidence type="ECO:0000256" key="8">
    <source>
        <dbReference type="HAMAP-Rule" id="MF_00375"/>
    </source>
</evidence>
<dbReference type="PANTHER" id="PTHR43713">
    <property type="entry name" value="GLUTAMATE-1-SEMIALDEHYDE 2,1-AMINOMUTASE"/>
    <property type="match status" value="1"/>
</dbReference>
<comment type="subunit">
    <text evidence="8">Homodimer.</text>
</comment>
<reference evidence="9" key="2">
    <citation type="submission" date="2021-04" db="EMBL/GenBank/DDBJ databases">
        <authorList>
            <person name="Gilroy R."/>
        </authorList>
    </citation>
    <scope>NUCLEOTIDE SEQUENCE</scope>
    <source>
        <strain evidence="9">2189</strain>
    </source>
</reference>
<keyword evidence="6 8" id="KW-0413">Isomerase</keyword>
<evidence type="ECO:0000256" key="7">
    <source>
        <dbReference type="ARBA" id="ARBA00023244"/>
    </source>
</evidence>
<evidence type="ECO:0000313" key="9">
    <source>
        <dbReference type="EMBL" id="HIX50622.1"/>
    </source>
</evidence>
<dbReference type="InterPro" id="IPR015422">
    <property type="entry name" value="PyrdxlP-dep_Trfase_small"/>
</dbReference>
<comment type="pathway">
    <text evidence="3">Porphyrin-containing compound metabolism; protoporphyrin-IX biosynthesis; 5-aminolevulinate from L-glutamyl-tRNA(Glu): step 2/2.</text>
</comment>
<keyword evidence="7 8" id="KW-0627">Porphyrin biosynthesis</keyword>
<dbReference type="PROSITE" id="PS00600">
    <property type="entry name" value="AA_TRANSFER_CLASS_3"/>
    <property type="match status" value="1"/>
</dbReference>
<dbReference type="FunFam" id="3.40.640.10:FF:000021">
    <property type="entry name" value="Glutamate-1-semialdehyde 2,1-aminomutase"/>
    <property type="match status" value="1"/>
</dbReference>
<protein>
    <recommendedName>
        <fullName evidence="8">Glutamate-1-semialdehyde 2,1-aminomutase</fullName>
        <shortName evidence="8">GSA</shortName>
        <ecNumber evidence="8">5.4.3.8</ecNumber>
    </recommendedName>
    <alternativeName>
        <fullName evidence="8">Glutamate-1-semialdehyde aminotransferase</fullName>
        <shortName evidence="8">GSA-AT</shortName>
    </alternativeName>
</protein>
<evidence type="ECO:0000313" key="10">
    <source>
        <dbReference type="Proteomes" id="UP000886847"/>
    </source>
</evidence>
<reference evidence="9" key="1">
    <citation type="journal article" date="2021" name="PeerJ">
        <title>Extensive microbial diversity within the chicken gut microbiome revealed by metagenomics and culture.</title>
        <authorList>
            <person name="Gilroy R."/>
            <person name="Ravi A."/>
            <person name="Getino M."/>
            <person name="Pursley I."/>
            <person name="Horton D.L."/>
            <person name="Alikhan N.F."/>
            <person name="Baker D."/>
            <person name="Gharbi K."/>
            <person name="Hall N."/>
            <person name="Watson M."/>
            <person name="Adriaenssens E.M."/>
            <person name="Foster-Nyarko E."/>
            <person name="Jarju S."/>
            <person name="Secka A."/>
            <person name="Antonio M."/>
            <person name="Oren A."/>
            <person name="Chaudhuri R.R."/>
            <person name="La Ragione R."/>
            <person name="Hildebrand F."/>
            <person name="Pallen M.J."/>
        </authorList>
    </citation>
    <scope>NUCLEOTIDE SEQUENCE</scope>
    <source>
        <strain evidence="9">2189</strain>
    </source>
</reference>
<dbReference type="Gene3D" id="3.90.1150.10">
    <property type="entry name" value="Aspartate Aminotransferase, domain 1"/>
    <property type="match status" value="1"/>
</dbReference>
<dbReference type="GO" id="GO:0008483">
    <property type="term" value="F:transaminase activity"/>
    <property type="evidence" value="ECO:0007669"/>
    <property type="project" value="InterPro"/>
</dbReference>
<keyword evidence="8" id="KW-0963">Cytoplasm</keyword>
<comment type="similarity">
    <text evidence="4 8">Belongs to the class-III pyridoxal-phosphate-dependent aminotransferase family. HemL subfamily.</text>
</comment>
<dbReference type="EMBL" id="DXEW01000025">
    <property type="protein sequence ID" value="HIX50622.1"/>
    <property type="molecule type" value="Genomic_DNA"/>
</dbReference>
<dbReference type="EC" id="5.4.3.8" evidence="8"/>
<dbReference type="GO" id="GO:0042286">
    <property type="term" value="F:glutamate-1-semialdehyde 2,1-aminomutase activity"/>
    <property type="evidence" value="ECO:0007669"/>
    <property type="project" value="UniProtKB-UniRule"/>
</dbReference>
<proteinExistence type="inferred from homology"/>
<sequence length="432" mass="45030">MNRQNSARLFESAKAILPGGVDSPVRAFGAVGGDPLFIDRGEGDAIFDADGNVYTDYVMSWGPLILGHAHPAVVAAVQAAAARGLSFGAPTGAETLLAEEIRLACPHMQMVRLVNSGTEATMSAIRVARGFTGRDKIVKFEGCYHGHSDGLLVRAGSGCLTGGAPDSLGVPASFAGETLVAPYNDLSAVQALFAAHPADIACVIVEPVAANMGVIPPVPGFLQGLRSLCSEYGALLIFDEVITGFRVAYGGAAQLYGVVPDLAAYGKIVGGGMPLAAYGGRADAMAQVAPLGKVYQAGTLSGNPVATAAGLAALRILREQKDTLYPSLEQKGKKLEEAFRAAGVAVNRVGSLLSPFFTKKPPQTFADVAACDLSAFSVYFRKMLSCGQYVAPSQFEAMFLSAAHTEMHLAGTCASIREGCCAALEYMERRKK</sequence>
<dbReference type="InterPro" id="IPR004639">
    <property type="entry name" value="4pyrrol_synth_GluAld_NH2Trfase"/>
</dbReference>
<dbReference type="SUPFAM" id="SSF53383">
    <property type="entry name" value="PLP-dependent transferases"/>
    <property type="match status" value="1"/>
</dbReference>